<dbReference type="GO" id="GO:0003700">
    <property type="term" value="F:DNA-binding transcription factor activity"/>
    <property type="evidence" value="ECO:0007669"/>
    <property type="project" value="TreeGrafter"/>
</dbReference>
<protein>
    <submittedName>
        <fullName evidence="6">IclR family transcriptional regulator</fullName>
    </submittedName>
</protein>
<feature type="domain" description="IclR-ED" evidence="5">
    <location>
        <begin position="73"/>
        <end position="256"/>
    </location>
</feature>
<evidence type="ECO:0000259" key="5">
    <source>
        <dbReference type="PROSITE" id="PS51078"/>
    </source>
</evidence>
<evidence type="ECO:0000256" key="2">
    <source>
        <dbReference type="ARBA" id="ARBA00023125"/>
    </source>
</evidence>
<dbReference type="InterPro" id="IPR036390">
    <property type="entry name" value="WH_DNA-bd_sf"/>
</dbReference>
<dbReference type="InterPro" id="IPR005471">
    <property type="entry name" value="Tscrpt_reg_IclR_N"/>
</dbReference>
<keyword evidence="1" id="KW-0805">Transcription regulation</keyword>
<dbReference type="Gene3D" id="3.30.450.40">
    <property type="match status" value="1"/>
</dbReference>
<organism evidence="6 7">
    <name type="scientific">Desulfovibrio fairfieldensis</name>
    <dbReference type="NCBI Taxonomy" id="44742"/>
    <lineage>
        <taxon>Bacteria</taxon>
        <taxon>Pseudomonadati</taxon>
        <taxon>Thermodesulfobacteriota</taxon>
        <taxon>Desulfovibrionia</taxon>
        <taxon>Desulfovibrionales</taxon>
        <taxon>Desulfovibrionaceae</taxon>
        <taxon>Desulfovibrio</taxon>
    </lineage>
</organism>
<dbReference type="GO" id="GO:0003677">
    <property type="term" value="F:DNA binding"/>
    <property type="evidence" value="ECO:0007669"/>
    <property type="project" value="UniProtKB-KW"/>
</dbReference>
<dbReference type="InterPro" id="IPR014757">
    <property type="entry name" value="Tscrpt_reg_IclR_C"/>
</dbReference>
<keyword evidence="7" id="KW-1185">Reference proteome</keyword>
<keyword evidence="2" id="KW-0238">DNA-binding</keyword>
<dbReference type="SMART" id="SM00346">
    <property type="entry name" value="HTH_ICLR"/>
    <property type="match status" value="1"/>
</dbReference>
<dbReference type="FunFam" id="1.10.10.10:FF:000056">
    <property type="entry name" value="IclR family transcriptional regulator"/>
    <property type="match status" value="1"/>
</dbReference>
<dbReference type="InterPro" id="IPR029016">
    <property type="entry name" value="GAF-like_dom_sf"/>
</dbReference>
<dbReference type="Gene3D" id="1.10.10.10">
    <property type="entry name" value="Winged helix-like DNA-binding domain superfamily/Winged helix DNA-binding domain"/>
    <property type="match status" value="1"/>
</dbReference>
<dbReference type="RefSeq" id="WP_009303013.1">
    <property type="nucleotide sequence ID" value="NZ_CP014229.1"/>
</dbReference>
<dbReference type="STRING" id="44742.AXF13_00095"/>
<evidence type="ECO:0000259" key="4">
    <source>
        <dbReference type="PROSITE" id="PS51077"/>
    </source>
</evidence>
<dbReference type="EMBL" id="CP014229">
    <property type="protein sequence ID" value="AMD88650.1"/>
    <property type="molecule type" value="Genomic_DNA"/>
</dbReference>
<dbReference type="PANTHER" id="PTHR30136:SF35">
    <property type="entry name" value="HTH-TYPE TRANSCRIPTIONAL REGULATOR RV1719"/>
    <property type="match status" value="1"/>
</dbReference>
<dbReference type="Proteomes" id="UP000069241">
    <property type="component" value="Chromosome"/>
</dbReference>
<reference evidence="7" key="1">
    <citation type="submission" date="2016-02" db="EMBL/GenBank/DDBJ databases">
        <authorList>
            <person name="Holder M.E."/>
            <person name="Ajami N.J."/>
            <person name="Petrosino J.F."/>
        </authorList>
    </citation>
    <scope>NUCLEOTIDE SEQUENCE [LARGE SCALE GENOMIC DNA]</scope>
    <source>
        <strain evidence="7">CCUG 45958</strain>
    </source>
</reference>
<keyword evidence="3" id="KW-0804">Transcription</keyword>
<dbReference type="PROSITE" id="PS51077">
    <property type="entry name" value="HTH_ICLR"/>
    <property type="match status" value="1"/>
</dbReference>
<evidence type="ECO:0000313" key="6">
    <source>
        <dbReference type="EMBL" id="AMD88650.1"/>
    </source>
</evidence>
<feature type="domain" description="HTH iclR-type" evidence="4">
    <location>
        <begin position="11"/>
        <end position="72"/>
    </location>
</feature>
<accession>A0A0X8JH10</accession>
<dbReference type="GO" id="GO:0045892">
    <property type="term" value="P:negative regulation of DNA-templated transcription"/>
    <property type="evidence" value="ECO:0007669"/>
    <property type="project" value="TreeGrafter"/>
</dbReference>
<proteinExistence type="predicted"/>
<gene>
    <name evidence="6" type="ORF">AXF13_00095</name>
</gene>
<dbReference type="KEGG" id="dfi:AXF13_00095"/>
<evidence type="ECO:0000313" key="7">
    <source>
        <dbReference type="Proteomes" id="UP000069241"/>
    </source>
</evidence>
<evidence type="ECO:0000256" key="3">
    <source>
        <dbReference type="ARBA" id="ARBA00023163"/>
    </source>
</evidence>
<evidence type="ECO:0000256" key="1">
    <source>
        <dbReference type="ARBA" id="ARBA00023015"/>
    </source>
</evidence>
<dbReference type="InterPro" id="IPR036388">
    <property type="entry name" value="WH-like_DNA-bd_sf"/>
</dbReference>
<dbReference type="SUPFAM" id="SSF55781">
    <property type="entry name" value="GAF domain-like"/>
    <property type="match status" value="1"/>
</dbReference>
<dbReference type="InterPro" id="IPR050707">
    <property type="entry name" value="HTH_MetabolicPath_Reg"/>
</dbReference>
<name>A0A0X8JH10_9BACT</name>
<dbReference type="AlphaFoldDB" id="A0A0X8JH10"/>
<dbReference type="SUPFAM" id="SSF46785">
    <property type="entry name" value="Winged helix' DNA-binding domain"/>
    <property type="match status" value="1"/>
</dbReference>
<dbReference type="PROSITE" id="PS51078">
    <property type="entry name" value="ICLR_ED"/>
    <property type="match status" value="1"/>
</dbReference>
<dbReference type="Pfam" id="PF01614">
    <property type="entry name" value="IclR_C"/>
    <property type="match status" value="1"/>
</dbReference>
<dbReference type="Pfam" id="PF09339">
    <property type="entry name" value="HTH_IclR"/>
    <property type="match status" value="1"/>
</dbReference>
<dbReference type="PANTHER" id="PTHR30136">
    <property type="entry name" value="HELIX-TURN-HELIX TRANSCRIPTIONAL REGULATOR, ICLR FAMILY"/>
    <property type="match status" value="1"/>
</dbReference>
<sequence>MRERPKKYYTIGSIAKACDVLEMLATKQSWDLAELSRALKLPKTTVHRILLTFEDAGFVQQEQRGGRYGLSHKLFSLGSQVLGHSSLLDVARPFCKELLAAFDETVNVCLVSGIDMVIVDKQVTTQTLRPDNIVGASFPIFYSASGKAFLAFSEEPYIEETLRKIRTDTWPPISDQAYAAFLRELEDVRKTGLGYDYEELFPGVRCIAVPVFDRSEKAVAAVSVTAPTTRLTRQTTEKIERALLKTGRDISLRLGSNHPLFRSMAD</sequence>